<evidence type="ECO:0000313" key="1">
    <source>
        <dbReference type="EMBL" id="VUZ96318.1"/>
    </source>
</evidence>
<dbReference type="VEuPathDB" id="PlasmoDB:PVPAM_100008300"/>
<dbReference type="AlphaFoldDB" id="A0A564ZVM1"/>
<dbReference type="EMBL" id="LT635621">
    <property type="protein sequence ID" value="VUZ96318.1"/>
    <property type="molecule type" value="Genomic_DNA"/>
</dbReference>
<proteinExistence type="predicted"/>
<protein>
    <submittedName>
        <fullName evidence="1">VIR protein</fullName>
    </submittedName>
</protein>
<gene>
    <name evidence="1" type="ORF">PVP01_1002300</name>
</gene>
<dbReference type="VEuPathDB" id="PlasmoDB:PVW1_100026000"/>
<organism evidence="1">
    <name type="scientific">Plasmodium vivax</name>
    <name type="common">malaria parasite P. vivax</name>
    <dbReference type="NCBI Taxonomy" id="5855"/>
    <lineage>
        <taxon>Eukaryota</taxon>
        <taxon>Sar</taxon>
        <taxon>Alveolata</taxon>
        <taxon>Apicomplexa</taxon>
        <taxon>Aconoidasida</taxon>
        <taxon>Haemosporida</taxon>
        <taxon>Plasmodiidae</taxon>
        <taxon>Plasmodium</taxon>
        <taxon>Plasmodium (Plasmodium)</taxon>
    </lineage>
</organism>
<reference evidence="1" key="1">
    <citation type="submission" date="2019-07" db="EMBL/GenBank/DDBJ databases">
        <authorList>
            <consortium name="Pathogen Informatics"/>
        </authorList>
    </citation>
    <scope>NUCLEOTIDE SEQUENCE</scope>
</reference>
<dbReference type="VEuPathDB" id="PlasmoDB:PVP01_1002300"/>
<name>A0A564ZVM1_PLAVI</name>
<dbReference type="VEuPathDB" id="PlasmoDB:PVX_176270"/>
<dbReference type="OrthoDB" id="384458at2759"/>
<dbReference type="Proteomes" id="UP000220605">
    <property type="component" value="Chromosome 10"/>
</dbReference>
<sequence length="350" mass="40638">MDLKNWEKRYSFLENVLKLFREYNDDVTVEKGSKYNSCDVINWHDTENRTKFKHFCTKLMRNIWSIYEVKEGNMVYTKLPIADMNHHERCDYLNKWIWYYTMQEHVPDHIIRNIFDITHNMISANPDGYKCKCELLNNEFSDPHKIIKLSLLENNTDSILDILNDKDHNHYSACLKFVRDCVNTYQKLKKDYCTSANKHDEKNVKTCKQLESFKDLYNKKISGDLSIKESVPDLEKFKMGSEEELLLEKEDPYNALQSKLLNGSSQHNSTIGAVITVGKGAGITAGTGAILLALYKFTPIGSWFRSGKGRKERVGNFLEEGPSEESFLNDPDYMHMNSDTMSYTVGYSTT</sequence>
<accession>A0A564ZVM1</accession>